<dbReference type="OrthoDB" id="1649543at2"/>
<protein>
    <submittedName>
        <fullName evidence="2">Capsular biosynthesis protein</fullName>
    </submittedName>
</protein>
<keyword evidence="1" id="KW-0812">Transmembrane</keyword>
<dbReference type="InterPro" id="IPR049458">
    <property type="entry name" value="EpsG-like"/>
</dbReference>
<feature type="transmembrane region" description="Helical" evidence="1">
    <location>
        <begin position="206"/>
        <end position="227"/>
    </location>
</feature>
<proteinExistence type="predicted"/>
<feature type="transmembrane region" description="Helical" evidence="1">
    <location>
        <begin position="277"/>
        <end position="297"/>
    </location>
</feature>
<dbReference type="RefSeq" id="WP_089062984.1">
    <property type="nucleotide sequence ID" value="NZ_CP022315.1"/>
</dbReference>
<sequence length="359" mass="41231">MTLLWINLAIVFTCSFFARYFSASVEATAASPVPIKPNKFLIGFAFVSMVAVSGLRSNIGDTFFYKYTYELNDFTLDYILANKDIGFGFLQMLLKNAISEDPQILIFTTALLTNAIIFVVLYKYSRMIELSLYVYITGGLFLVSMNGIRQVLAAAIAFAATKYLIEGNWIKYFLVIFAASLFHQSALILLPIYFIVRFKAWSKLTLALLIVAVLIVIGFDKFSALLFTAIEDTQYGHYQNFAEGGANSLRVAVDLVPLFIAYLGREKLKRIFPNSDYIVNMTLLGFVFMMISTQNWIFARFSIYFGLYQLILISWIVKVFREKDEKFIYYGIIVCYLAYFYYENVVTLNILYKSDYLIW</sequence>
<feature type="transmembrane region" description="Helical" evidence="1">
    <location>
        <begin position="40"/>
        <end position="59"/>
    </location>
</feature>
<dbReference type="KEGG" id="vil:CFK37_16950"/>
<reference evidence="2 3" key="1">
    <citation type="submission" date="2017-07" db="EMBL/GenBank/DDBJ databases">
        <title>Virgibacillus sp. LM2416.</title>
        <authorList>
            <person name="Tak E.J."/>
            <person name="Bae J.-W."/>
        </authorList>
    </citation>
    <scope>NUCLEOTIDE SEQUENCE [LARGE SCALE GENOMIC DNA]</scope>
    <source>
        <strain evidence="2 3">LM2416</strain>
    </source>
</reference>
<organism evidence="2 3">
    <name type="scientific">Virgibacillus phasianinus</name>
    <dbReference type="NCBI Taxonomy" id="2017483"/>
    <lineage>
        <taxon>Bacteria</taxon>
        <taxon>Bacillati</taxon>
        <taxon>Bacillota</taxon>
        <taxon>Bacilli</taxon>
        <taxon>Bacillales</taxon>
        <taxon>Bacillaceae</taxon>
        <taxon>Virgibacillus</taxon>
    </lineage>
</organism>
<feature type="transmembrane region" description="Helical" evidence="1">
    <location>
        <begin position="303"/>
        <end position="320"/>
    </location>
</feature>
<feature type="transmembrane region" description="Helical" evidence="1">
    <location>
        <begin position="134"/>
        <end position="160"/>
    </location>
</feature>
<keyword evidence="1" id="KW-0472">Membrane</keyword>
<dbReference type="AlphaFoldDB" id="A0A220U6P8"/>
<keyword evidence="3" id="KW-1185">Reference proteome</keyword>
<feature type="transmembrane region" description="Helical" evidence="1">
    <location>
        <begin position="172"/>
        <end position="194"/>
    </location>
</feature>
<evidence type="ECO:0000313" key="2">
    <source>
        <dbReference type="EMBL" id="ASK63725.1"/>
    </source>
</evidence>
<feature type="transmembrane region" description="Helical" evidence="1">
    <location>
        <begin position="327"/>
        <end position="342"/>
    </location>
</feature>
<dbReference type="Proteomes" id="UP000198312">
    <property type="component" value="Chromosome"/>
</dbReference>
<evidence type="ECO:0000256" key="1">
    <source>
        <dbReference type="SAM" id="Phobius"/>
    </source>
</evidence>
<feature type="transmembrane region" description="Helical" evidence="1">
    <location>
        <begin position="104"/>
        <end position="122"/>
    </location>
</feature>
<name>A0A220U6P8_9BACI</name>
<dbReference type="Pfam" id="PF14897">
    <property type="entry name" value="EpsG"/>
    <property type="match status" value="1"/>
</dbReference>
<keyword evidence="1" id="KW-1133">Transmembrane helix</keyword>
<evidence type="ECO:0000313" key="3">
    <source>
        <dbReference type="Proteomes" id="UP000198312"/>
    </source>
</evidence>
<accession>A0A220U6P8</accession>
<gene>
    <name evidence="2" type="ORF">CFK37_16950</name>
</gene>
<feature type="transmembrane region" description="Helical" evidence="1">
    <location>
        <begin position="247"/>
        <end position="265"/>
    </location>
</feature>
<dbReference type="EMBL" id="CP022315">
    <property type="protein sequence ID" value="ASK63725.1"/>
    <property type="molecule type" value="Genomic_DNA"/>
</dbReference>